<dbReference type="Pfam" id="PF03081">
    <property type="entry name" value="Exo70_C"/>
    <property type="match status" value="1"/>
</dbReference>
<accession>A0A811S3C6</accession>
<evidence type="ECO:0000256" key="4">
    <source>
        <dbReference type="SAM" id="MobiDB-lite"/>
    </source>
</evidence>
<feature type="region of interest" description="Disordered" evidence="4">
    <location>
        <begin position="50"/>
        <end position="77"/>
    </location>
</feature>
<evidence type="ECO:0000313" key="6">
    <source>
        <dbReference type="EMBL" id="CAD6335478.1"/>
    </source>
</evidence>
<keyword evidence="3" id="KW-0653">Protein transport</keyword>
<keyword evidence="7" id="KW-1185">Reference proteome</keyword>
<dbReference type="OrthoDB" id="10568226at2759"/>
<dbReference type="Gene3D" id="1.20.1280.170">
    <property type="entry name" value="Exocyst complex component Exo70"/>
    <property type="match status" value="1"/>
</dbReference>
<feature type="domain" description="Exocyst complex subunit Exo70 C-terminal" evidence="5">
    <location>
        <begin position="316"/>
        <end position="370"/>
    </location>
</feature>
<sequence length="393" mass="44135">MEGNVSSSSGTIVSGLSTAYASSGSHPSTISMEAAAMHFLSSGIHGDVNGNNMDGCEEAEEEEAEEEETEEEETGEDRIRSLVQEFFSAPPSANCSIKRVDMSVVERWVTELGVGWVLSLDDGASVWEELLLDDAQCWILALYEIAQTICFKRLFPDRGSMGLPSASICDEEGEHVGEGERCIPDQYHLVLFIQETMLKVLTFVDVVVAWDPNMGEELISMDEVMPPPYNKIITLLGMHDALSEVSYKIAAQFYWASSVEVKRIENEMAILLSAYKSKVGEATMSTMEEIRTRLLEDGNDSSSSLNPQDHQTFTRSLGKNYSPLSKFESEFQKMYTTQKQWKVPDPRLRRRLRKVITNKIIPGYTEYIEDEKVTRPKISPLKMEAMLQEIFEG</sequence>
<dbReference type="GO" id="GO:0000145">
    <property type="term" value="C:exocyst"/>
    <property type="evidence" value="ECO:0007669"/>
    <property type="project" value="InterPro"/>
</dbReference>
<comment type="similarity">
    <text evidence="1 3">Belongs to the EXO70 family.</text>
</comment>
<dbReference type="InterPro" id="IPR046364">
    <property type="entry name" value="Exo70_C"/>
</dbReference>
<protein>
    <recommendedName>
        <fullName evidence="3">Exocyst subunit Exo70 family protein</fullName>
    </recommendedName>
</protein>
<evidence type="ECO:0000313" key="7">
    <source>
        <dbReference type="Proteomes" id="UP000604825"/>
    </source>
</evidence>
<dbReference type="GO" id="GO:0015031">
    <property type="term" value="P:protein transport"/>
    <property type="evidence" value="ECO:0007669"/>
    <property type="project" value="UniProtKB-KW"/>
</dbReference>
<name>A0A811S3C6_9POAL</name>
<dbReference type="EMBL" id="CAJGYO010000018">
    <property type="protein sequence ID" value="CAD6335478.1"/>
    <property type="molecule type" value="Genomic_DNA"/>
</dbReference>
<feature type="compositionally biased region" description="Acidic residues" evidence="4">
    <location>
        <begin position="55"/>
        <end position="75"/>
    </location>
</feature>
<dbReference type="GO" id="GO:0006887">
    <property type="term" value="P:exocytosis"/>
    <property type="evidence" value="ECO:0007669"/>
    <property type="project" value="UniProtKB-KW"/>
</dbReference>
<keyword evidence="2 3" id="KW-0813">Transport</keyword>
<proteinExistence type="inferred from homology"/>
<dbReference type="InterPro" id="IPR016159">
    <property type="entry name" value="Cullin_repeat-like_dom_sf"/>
</dbReference>
<evidence type="ECO:0000256" key="1">
    <source>
        <dbReference type="ARBA" id="ARBA00006756"/>
    </source>
</evidence>
<dbReference type="GO" id="GO:0005546">
    <property type="term" value="F:phosphatidylinositol-4,5-bisphosphate binding"/>
    <property type="evidence" value="ECO:0007669"/>
    <property type="project" value="InterPro"/>
</dbReference>
<dbReference type="InterPro" id="IPR004140">
    <property type="entry name" value="Exo70"/>
</dbReference>
<evidence type="ECO:0000259" key="5">
    <source>
        <dbReference type="Pfam" id="PF03081"/>
    </source>
</evidence>
<comment type="function">
    <text evidence="3">Component of the exocyst complex.</text>
</comment>
<dbReference type="PANTHER" id="PTHR12542:SF170">
    <property type="entry name" value="EXOCYST SUBUNIT EXO70 FAMILY PROTEIN"/>
    <property type="match status" value="1"/>
</dbReference>
<evidence type="ECO:0000256" key="3">
    <source>
        <dbReference type="RuleBase" id="RU365026"/>
    </source>
</evidence>
<evidence type="ECO:0000256" key="2">
    <source>
        <dbReference type="ARBA" id="ARBA00022448"/>
    </source>
</evidence>
<dbReference type="PANTHER" id="PTHR12542">
    <property type="entry name" value="EXOCYST COMPLEX PROTEIN EXO70"/>
    <property type="match status" value="1"/>
</dbReference>
<organism evidence="6 7">
    <name type="scientific">Miscanthus lutarioriparius</name>
    <dbReference type="NCBI Taxonomy" id="422564"/>
    <lineage>
        <taxon>Eukaryota</taxon>
        <taxon>Viridiplantae</taxon>
        <taxon>Streptophyta</taxon>
        <taxon>Embryophyta</taxon>
        <taxon>Tracheophyta</taxon>
        <taxon>Spermatophyta</taxon>
        <taxon>Magnoliopsida</taxon>
        <taxon>Liliopsida</taxon>
        <taxon>Poales</taxon>
        <taxon>Poaceae</taxon>
        <taxon>PACMAD clade</taxon>
        <taxon>Panicoideae</taxon>
        <taxon>Andropogonodae</taxon>
        <taxon>Andropogoneae</taxon>
        <taxon>Saccharinae</taxon>
        <taxon>Miscanthus</taxon>
    </lineage>
</organism>
<dbReference type="AlphaFoldDB" id="A0A811S3C6"/>
<reference evidence="6" key="1">
    <citation type="submission" date="2020-10" db="EMBL/GenBank/DDBJ databases">
        <authorList>
            <person name="Han B."/>
            <person name="Lu T."/>
            <person name="Zhao Q."/>
            <person name="Huang X."/>
            <person name="Zhao Y."/>
        </authorList>
    </citation>
    <scope>NUCLEOTIDE SEQUENCE</scope>
</reference>
<keyword evidence="3" id="KW-0268">Exocytosis</keyword>
<dbReference type="SUPFAM" id="SSF74788">
    <property type="entry name" value="Cullin repeat-like"/>
    <property type="match status" value="1"/>
</dbReference>
<dbReference type="Proteomes" id="UP000604825">
    <property type="component" value="Unassembled WGS sequence"/>
</dbReference>
<gene>
    <name evidence="6" type="ORF">NCGR_LOCUS59576</name>
</gene>
<comment type="caution">
    <text evidence="6">The sequence shown here is derived from an EMBL/GenBank/DDBJ whole genome shotgun (WGS) entry which is preliminary data.</text>
</comment>